<keyword evidence="2" id="KW-1185">Reference proteome</keyword>
<evidence type="ECO:0000313" key="2">
    <source>
        <dbReference type="Proteomes" id="UP000266861"/>
    </source>
</evidence>
<proteinExistence type="predicted"/>
<dbReference type="AlphaFoldDB" id="A0A397J3I7"/>
<comment type="caution">
    <text evidence="1">The sequence shown here is derived from an EMBL/GenBank/DDBJ whole genome shotgun (WGS) entry which is preliminary data.</text>
</comment>
<accession>A0A397J3I7</accession>
<dbReference type="Proteomes" id="UP000266861">
    <property type="component" value="Unassembled WGS sequence"/>
</dbReference>
<protein>
    <submittedName>
        <fullName evidence="1">Uncharacterized protein</fullName>
    </submittedName>
</protein>
<dbReference type="EMBL" id="PQFF01000114">
    <property type="protein sequence ID" value="RHZ81268.1"/>
    <property type="molecule type" value="Genomic_DNA"/>
</dbReference>
<organism evidence="1 2">
    <name type="scientific">Diversispora epigaea</name>
    <dbReference type="NCBI Taxonomy" id="1348612"/>
    <lineage>
        <taxon>Eukaryota</taxon>
        <taxon>Fungi</taxon>
        <taxon>Fungi incertae sedis</taxon>
        <taxon>Mucoromycota</taxon>
        <taxon>Glomeromycotina</taxon>
        <taxon>Glomeromycetes</taxon>
        <taxon>Diversisporales</taxon>
        <taxon>Diversisporaceae</taxon>
        <taxon>Diversispora</taxon>
    </lineage>
</organism>
<reference evidence="1 2" key="1">
    <citation type="submission" date="2018-08" db="EMBL/GenBank/DDBJ databases">
        <title>Genome and evolution of the arbuscular mycorrhizal fungus Diversispora epigaea (formerly Glomus versiforme) and its bacterial endosymbionts.</title>
        <authorList>
            <person name="Sun X."/>
            <person name="Fei Z."/>
            <person name="Harrison M."/>
        </authorList>
    </citation>
    <scope>NUCLEOTIDE SEQUENCE [LARGE SCALE GENOMIC DNA]</scope>
    <source>
        <strain evidence="1 2">IT104</strain>
    </source>
</reference>
<name>A0A397J3I7_9GLOM</name>
<gene>
    <name evidence="1" type="ORF">Glove_122g9</name>
</gene>
<sequence>MEKPLSGSSTNRKKAYITEPEILKHFKEIRKIRLIDYQQKNLCRLQHELIQNSYSSVSHALYCVAS</sequence>
<evidence type="ECO:0000313" key="1">
    <source>
        <dbReference type="EMBL" id="RHZ81268.1"/>
    </source>
</evidence>